<protein>
    <submittedName>
        <fullName evidence="8">PTS glucose transporter subunit IIA</fullName>
    </submittedName>
</protein>
<reference evidence="8 9" key="1">
    <citation type="submission" date="2019-08" db="EMBL/GenBank/DDBJ databases">
        <title>In-depth cultivation of the pig gut microbiome towards novel bacterial diversity and tailored functional studies.</title>
        <authorList>
            <person name="Wylensek D."/>
            <person name="Hitch T.C.A."/>
            <person name="Clavel T."/>
        </authorList>
    </citation>
    <scope>NUCLEOTIDE SEQUENCE [LARGE SCALE GENOMIC DNA]</scope>
    <source>
        <strain evidence="9">WCA-380-WT-3B3</strain>
    </source>
</reference>
<keyword evidence="6" id="KW-0418">Kinase</keyword>
<name>A0A6I2USF6_9FIRM</name>
<dbReference type="PANTHER" id="PTHR45008:SF1">
    <property type="entry name" value="PTS SYSTEM GLUCOSE-SPECIFIC EIIA COMPONENT"/>
    <property type="match status" value="1"/>
</dbReference>
<evidence type="ECO:0000259" key="7">
    <source>
        <dbReference type="PROSITE" id="PS51093"/>
    </source>
</evidence>
<dbReference type="GO" id="GO:0009401">
    <property type="term" value="P:phosphoenolpyruvate-dependent sugar phosphotransferase system"/>
    <property type="evidence" value="ECO:0007669"/>
    <property type="project" value="UniProtKB-KW"/>
</dbReference>
<evidence type="ECO:0000256" key="2">
    <source>
        <dbReference type="ARBA" id="ARBA00022448"/>
    </source>
</evidence>
<dbReference type="NCBIfam" id="TIGR00830">
    <property type="entry name" value="PTBA"/>
    <property type="match status" value="1"/>
</dbReference>
<evidence type="ECO:0000256" key="4">
    <source>
        <dbReference type="ARBA" id="ARBA00022679"/>
    </source>
</evidence>
<dbReference type="RefSeq" id="WP_154620913.1">
    <property type="nucleotide sequence ID" value="NZ_JBQHVT010000009.1"/>
</dbReference>
<dbReference type="AlphaFoldDB" id="A0A6I2USF6"/>
<dbReference type="Pfam" id="PF00358">
    <property type="entry name" value="PTS_EIIA_1"/>
    <property type="match status" value="1"/>
</dbReference>
<sequence length="167" mass="18145">MNWHNLFKKKTPALRPRIFKDNILYAPTQGTYLPLAKVSDPAFASKSMGDGFAIVPEGNILYAPVSGSVAGTFPTGHALTLKSDNGLEILIHVGIDTVELNGQGFETIAQQGQKVTAGDPLLRFDPVAIRKADYDPTIMIIVMNPRDIHLTPLAEGSVQALDEIMKF</sequence>
<proteinExistence type="predicted"/>
<keyword evidence="4" id="KW-0808">Transferase</keyword>
<organism evidence="8 9">
    <name type="scientific">Selenomonas montiformis</name>
    <dbReference type="NCBI Taxonomy" id="2652285"/>
    <lineage>
        <taxon>Bacteria</taxon>
        <taxon>Bacillati</taxon>
        <taxon>Bacillota</taxon>
        <taxon>Negativicutes</taxon>
        <taxon>Selenomonadales</taxon>
        <taxon>Selenomonadaceae</taxon>
        <taxon>Selenomonas</taxon>
    </lineage>
</organism>
<dbReference type="GO" id="GO:0005737">
    <property type="term" value="C:cytoplasm"/>
    <property type="evidence" value="ECO:0007669"/>
    <property type="project" value="UniProtKB-SubCell"/>
</dbReference>
<dbReference type="InterPro" id="IPR050890">
    <property type="entry name" value="PTS_EIIA_component"/>
</dbReference>
<gene>
    <name evidence="8" type="ORF">FYJ78_08050</name>
</gene>
<keyword evidence="9" id="KW-1185">Reference proteome</keyword>
<evidence type="ECO:0000256" key="1">
    <source>
        <dbReference type="ARBA" id="ARBA00004496"/>
    </source>
</evidence>
<dbReference type="InterPro" id="IPR001127">
    <property type="entry name" value="PTS_EIIA_1_perm"/>
</dbReference>
<feature type="domain" description="PTS EIIA type-1" evidence="7">
    <location>
        <begin position="40"/>
        <end position="144"/>
    </location>
</feature>
<evidence type="ECO:0000256" key="5">
    <source>
        <dbReference type="ARBA" id="ARBA00022683"/>
    </source>
</evidence>
<evidence type="ECO:0000313" key="8">
    <source>
        <dbReference type="EMBL" id="MSV25133.1"/>
    </source>
</evidence>
<dbReference type="GO" id="GO:0016301">
    <property type="term" value="F:kinase activity"/>
    <property type="evidence" value="ECO:0007669"/>
    <property type="project" value="UniProtKB-KW"/>
</dbReference>
<evidence type="ECO:0000256" key="3">
    <source>
        <dbReference type="ARBA" id="ARBA00022597"/>
    </source>
</evidence>
<dbReference type="Gene3D" id="2.70.70.10">
    <property type="entry name" value="Glucose Permease (Domain IIA)"/>
    <property type="match status" value="1"/>
</dbReference>
<dbReference type="Proteomes" id="UP000430222">
    <property type="component" value="Unassembled WGS sequence"/>
</dbReference>
<dbReference type="PROSITE" id="PS51093">
    <property type="entry name" value="PTS_EIIA_TYPE_1"/>
    <property type="match status" value="1"/>
</dbReference>
<dbReference type="EMBL" id="VUNL01000008">
    <property type="protein sequence ID" value="MSV25133.1"/>
    <property type="molecule type" value="Genomic_DNA"/>
</dbReference>
<dbReference type="FunFam" id="2.70.70.10:FF:000001">
    <property type="entry name" value="PTS system glucose-specific IIA component"/>
    <property type="match status" value="1"/>
</dbReference>
<dbReference type="PROSITE" id="PS00371">
    <property type="entry name" value="PTS_EIIA_TYPE_1_HIS"/>
    <property type="match status" value="1"/>
</dbReference>
<keyword evidence="2" id="KW-0813">Transport</keyword>
<dbReference type="SUPFAM" id="SSF51261">
    <property type="entry name" value="Duplicated hybrid motif"/>
    <property type="match status" value="1"/>
</dbReference>
<keyword evidence="3 8" id="KW-0762">Sugar transport</keyword>
<comment type="subcellular location">
    <subcellularLocation>
        <location evidence="1">Cytoplasm</location>
    </subcellularLocation>
</comment>
<evidence type="ECO:0000256" key="6">
    <source>
        <dbReference type="ARBA" id="ARBA00022777"/>
    </source>
</evidence>
<accession>A0A6I2USF6</accession>
<keyword evidence="5" id="KW-0598">Phosphotransferase system</keyword>
<evidence type="ECO:0000313" key="9">
    <source>
        <dbReference type="Proteomes" id="UP000430222"/>
    </source>
</evidence>
<dbReference type="InterPro" id="IPR011055">
    <property type="entry name" value="Dup_hybrid_motif"/>
</dbReference>
<comment type="caution">
    <text evidence="8">The sequence shown here is derived from an EMBL/GenBank/DDBJ whole genome shotgun (WGS) entry which is preliminary data.</text>
</comment>
<dbReference type="PANTHER" id="PTHR45008">
    <property type="entry name" value="PTS SYSTEM GLUCOSE-SPECIFIC EIIA COMPONENT"/>
    <property type="match status" value="1"/>
</dbReference>